<dbReference type="FunFam" id="1.25.40.20:FF:000018">
    <property type="entry name" value="Transient receptor potential cation channel subfamily V member 1"/>
    <property type="match status" value="1"/>
</dbReference>
<comment type="subcellular location">
    <subcellularLocation>
        <location evidence="1">Cell membrane</location>
        <topology evidence="1">Multi-pass membrane protein</topology>
    </subcellularLocation>
</comment>
<evidence type="ECO:0000256" key="15">
    <source>
        <dbReference type="PROSITE-ProRule" id="PRU00023"/>
    </source>
</evidence>
<keyword evidence="8" id="KW-0106">Calcium</keyword>
<feature type="region of interest" description="Disordered" evidence="16">
    <location>
        <begin position="981"/>
        <end position="1021"/>
    </location>
</feature>
<dbReference type="GO" id="GO:0005262">
    <property type="term" value="F:calcium channel activity"/>
    <property type="evidence" value="ECO:0007669"/>
    <property type="project" value="UniProtKB-KW"/>
</dbReference>
<keyword evidence="10 15" id="KW-0040">ANK repeat</keyword>
<keyword evidence="9 17" id="KW-1133">Transmembrane helix</keyword>
<dbReference type="PROSITE" id="PS50297">
    <property type="entry name" value="ANK_REP_REGION"/>
    <property type="match status" value="1"/>
</dbReference>
<keyword evidence="12 17" id="KW-0472">Membrane</keyword>
<dbReference type="PRINTS" id="PR01768">
    <property type="entry name" value="TRPVRECEPTOR"/>
</dbReference>
<dbReference type="Pfam" id="PF00520">
    <property type="entry name" value="Ion_trans"/>
    <property type="match status" value="1"/>
</dbReference>
<keyword evidence="6 17" id="KW-0812">Transmembrane</keyword>
<evidence type="ECO:0000256" key="10">
    <source>
        <dbReference type="ARBA" id="ARBA00023043"/>
    </source>
</evidence>
<evidence type="ECO:0000256" key="2">
    <source>
        <dbReference type="ARBA" id="ARBA00022448"/>
    </source>
</evidence>
<dbReference type="PANTHER" id="PTHR10582:SF5">
    <property type="entry name" value="TRANSIENT RECEPTOR POTENTIAL CATION CHANNEL SUBFAMILY V MEMBER 2"/>
    <property type="match status" value="1"/>
</dbReference>
<keyword evidence="11" id="KW-0406">Ion transport</keyword>
<feature type="transmembrane region" description="Helical" evidence="17">
    <location>
        <begin position="756"/>
        <end position="777"/>
    </location>
</feature>
<feature type="compositionally biased region" description="Basic and acidic residues" evidence="16">
    <location>
        <begin position="132"/>
        <end position="141"/>
    </location>
</feature>
<dbReference type="InterPro" id="IPR024862">
    <property type="entry name" value="TRPV"/>
</dbReference>
<evidence type="ECO:0000256" key="7">
    <source>
        <dbReference type="ARBA" id="ARBA00022737"/>
    </source>
</evidence>
<dbReference type="InterPro" id="IPR008347">
    <property type="entry name" value="TrpV1-4"/>
</dbReference>
<evidence type="ECO:0000259" key="18">
    <source>
        <dbReference type="Pfam" id="PF00520"/>
    </source>
</evidence>
<dbReference type="EMBL" id="JAATJU010025255">
    <property type="protein sequence ID" value="KAH0504117.1"/>
    <property type="molecule type" value="Genomic_DNA"/>
</dbReference>
<dbReference type="NCBIfam" id="TIGR00870">
    <property type="entry name" value="trp"/>
    <property type="match status" value="1"/>
</dbReference>
<dbReference type="SUPFAM" id="SSF48403">
    <property type="entry name" value="Ankyrin repeat"/>
    <property type="match status" value="1"/>
</dbReference>
<dbReference type="AlphaFoldDB" id="A0A8J6G464"/>
<evidence type="ECO:0000256" key="16">
    <source>
        <dbReference type="SAM" id="MobiDB-lite"/>
    </source>
</evidence>
<dbReference type="InterPro" id="IPR002110">
    <property type="entry name" value="Ankyrin_rpt"/>
</dbReference>
<dbReference type="Proteomes" id="UP000710432">
    <property type="component" value="Unassembled WGS sequence"/>
</dbReference>
<gene>
    <name evidence="19" type="ORF">LTLLF_184565</name>
</gene>
<feature type="compositionally biased region" description="Polar residues" evidence="16">
    <location>
        <begin position="234"/>
        <end position="244"/>
    </location>
</feature>
<evidence type="ECO:0000256" key="8">
    <source>
        <dbReference type="ARBA" id="ARBA00022837"/>
    </source>
</evidence>
<feature type="compositionally biased region" description="Polar residues" evidence="16">
    <location>
        <begin position="997"/>
        <end position="1006"/>
    </location>
</feature>
<evidence type="ECO:0000256" key="9">
    <source>
        <dbReference type="ARBA" id="ARBA00022989"/>
    </source>
</evidence>
<evidence type="ECO:0000256" key="6">
    <source>
        <dbReference type="ARBA" id="ARBA00022692"/>
    </source>
</evidence>
<feature type="transmembrane region" description="Helical" evidence="17">
    <location>
        <begin position="797"/>
        <end position="818"/>
    </location>
</feature>
<dbReference type="GO" id="GO:0005886">
    <property type="term" value="C:plasma membrane"/>
    <property type="evidence" value="ECO:0007669"/>
    <property type="project" value="UniProtKB-SubCell"/>
</dbReference>
<evidence type="ECO:0000313" key="19">
    <source>
        <dbReference type="EMBL" id="KAH0504117.1"/>
    </source>
</evidence>
<dbReference type="PROSITE" id="PS50088">
    <property type="entry name" value="ANK_REPEAT"/>
    <property type="match status" value="1"/>
</dbReference>
<evidence type="ECO:0000256" key="13">
    <source>
        <dbReference type="ARBA" id="ARBA00023303"/>
    </source>
</evidence>
<evidence type="ECO:0000256" key="11">
    <source>
        <dbReference type="ARBA" id="ARBA00023065"/>
    </source>
</evidence>
<evidence type="ECO:0000256" key="5">
    <source>
        <dbReference type="ARBA" id="ARBA00022673"/>
    </source>
</evidence>
<dbReference type="PANTHER" id="PTHR10582">
    <property type="entry name" value="TRANSIENT RECEPTOR POTENTIAL ION CHANNEL PROTEIN"/>
    <property type="match status" value="1"/>
</dbReference>
<evidence type="ECO:0000256" key="1">
    <source>
        <dbReference type="ARBA" id="ARBA00004651"/>
    </source>
</evidence>
<evidence type="ECO:0000256" key="17">
    <source>
        <dbReference type="SAM" id="Phobius"/>
    </source>
</evidence>
<accession>A0A8J6G464</accession>
<feature type="region of interest" description="Disordered" evidence="16">
    <location>
        <begin position="189"/>
        <end position="286"/>
    </location>
</feature>
<feature type="repeat" description="ANK" evidence="15">
    <location>
        <begin position="400"/>
        <end position="432"/>
    </location>
</feature>
<comment type="caution">
    <text evidence="19">The sequence shown here is derived from an EMBL/GenBank/DDBJ whole genome shotgun (WGS) entry which is preliminary data.</text>
</comment>
<dbReference type="Pfam" id="PF12796">
    <property type="entry name" value="Ank_2"/>
    <property type="match status" value="1"/>
</dbReference>
<keyword evidence="3" id="KW-1003">Cell membrane</keyword>
<feature type="transmembrane region" description="Helical" evidence="17">
    <location>
        <begin position="731"/>
        <end position="749"/>
    </location>
</feature>
<organism evidence="19 20">
    <name type="scientific">Microtus ochrogaster</name>
    <name type="common">Prairie vole</name>
    <dbReference type="NCBI Taxonomy" id="79684"/>
    <lineage>
        <taxon>Eukaryota</taxon>
        <taxon>Metazoa</taxon>
        <taxon>Chordata</taxon>
        <taxon>Craniata</taxon>
        <taxon>Vertebrata</taxon>
        <taxon>Euteleostomi</taxon>
        <taxon>Mammalia</taxon>
        <taxon>Eutheria</taxon>
        <taxon>Euarchontoglires</taxon>
        <taxon>Glires</taxon>
        <taxon>Rodentia</taxon>
        <taxon>Myomorpha</taxon>
        <taxon>Muroidea</taxon>
        <taxon>Cricetidae</taxon>
        <taxon>Arvicolinae</taxon>
        <taxon>Microtus</taxon>
    </lineage>
</organism>
<dbReference type="InterPro" id="IPR036770">
    <property type="entry name" value="Ankyrin_rpt-contain_sf"/>
</dbReference>
<name>A0A8J6G464_MICOH</name>
<sequence length="1021" mass="114302">MQVLGIKLEFSARAARAPNTQTSLQILKEKCEVMTPCDVFTGEVMTPCDVLTGEVMTPCDVFTGEVMTPCDVFTASYEPHDFWGAHDGKNREGGGQCLGARIPHPYQLLPKPRSQHPRTASDSPRGFFGNESRWKCTDEGAGRVSPAQGVASGPDDKPDDQSLVLDRSALNPHCPLCATNRLRVDNTERARSRLRRFPQPTAVSAGPRPSRLHFLSQSPLSLLGSPARLGDPSGLQSAASTPQFQPACPPAFRLETSDGDQEDSAEVNQGKHEPPPMESPFQGEDRNFSPQIKVNLNYRKGLGVSQQDPNRFDRDRLFSVVSRGVPEELAGLSEYLCRTSKYLTDSAYTEGSTGKTCLMKAVLNLQDGVNACILPLLQIDRNSGNPQPLVNAQCTDDFYRGHSALHIAIEKRSLPCVKLLVENGADVHARACGRFFQKHQGTCFYFGELPLSLAACTKQWDVVTYLLENPHKPASLEATDSLGNTVLHALVMIADNSPENSALVIHMYDGLLQVGVRLCPTVQLEDICNHEGLTPLKLAAKEGKIEIFRHILQREFSGLYQPLSRKFTEWCYGPVRVSLYDLSSVDSWEKNSVLEIIAFHCKSPHRHRMVVLEPLNKLLQEKWERLIPRFFFNFACYLVYMFIFTIVAYHQPSLEKARTGAGSELCLNLDVFGRLAVGDGTQDSRSDGSPAVPSSKATFGESMLLLGHILILLGGIYLLLGQLWYFWRRRLFIWISFIDSYFEILLYVLRFVETEWYLPLLVSSLVLGWLNLLYYTRGFQHTGIYSVMIQKVILRDLLRFLLVYLVFLFGFAVALVSLSREAQSPKAPAGNNATVTAQPVAGQEEEEVPYGGILDASLELFKFTIGMGELAFQEQLRFRGVVLLLLLAYVLLTYVLLLNMLIALMSETVNSVATDSWSIWKLQKAISVLEMENGYWWCRRKRHRSGRLLKVGTRWDGVPDERWCFRVEEVNWAAWEKTLPTLSEDPSGANSPGYEKNPTSKPGKSPTTEEDHLPLQVLQSH</sequence>
<keyword evidence="13" id="KW-0407">Ion channel</keyword>
<protein>
    <submittedName>
        <fullName evidence="19">Transient receptor potential cation channel subfamily V member 2</fullName>
    </submittedName>
</protein>
<keyword evidence="2" id="KW-0813">Transport</keyword>
<dbReference type="GO" id="GO:0098703">
    <property type="term" value="P:calcium ion import across plasma membrane"/>
    <property type="evidence" value="ECO:0007669"/>
    <property type="project" value="TreeGrafter"/>
</dbReference>
<feature type="transmembrane region" description="Helical" evidence="17">
    <location>
        <begin position="881"/>
        <end position="905"/>
    </location>
</feature>
<evidence type="ECO:0000313" key="20">
    <source>
        <dbReference type="Proteomes" id="UP000710432"/>
    </source>
</evidence>
<feature type="region of interest" description="Disordered" evidence="16">
    <location>
        <begin position="107"/>
        <end position="163"/>
    </location>
</feature>
<comment type="catalytic activity">
    <reaction evidence="14">
        <text>Ca(2+)(in) = Ca(2+)(out)</text>
        <dbReference type="Rhea" id="RHEA:29671"/>
        <dbReference type="ChEBI" id="CHEBI:29108"/>
    </reaction>
</comment>
<evidence type="ECO:0000256" key="3">
    <source>
        <dbReference type="ARBA" id="ARBA00022475"/>
    </source>
</evidence>
<dbReference type="Gene3D" id="1.25.40.20">
    <property type="entry name" value="Ankyrin repeat-containing domain"/>
    <property type="match status" value="1"/>
</dbReference>
<keyword evidence="5" id="KW-0107">Calcium channel</keyword>
<keyword evidence="7" id="KW-0677">Repeat</keyword>
<keyword evidence="19" id="KW-0675">Receptor</keyword>
<feature type="compositionally biased region" description="Low complexity" evidence="16">
    <location>
        <begin position="215"/>
        <end position="226"/>
    </location>
</feature>
<evidence type="ECO:0000256" key="4">
    <source>
        <dbReference type="ARBA" id="ARBA00022568"/>
    </source>
</evidence>
<dbReference type="SMART" id="SM00248">
    <property type="entry name" value="ANK"/>
    <property type="match status" value="4"/>
</dbReference>
<evidence type="ECO:0000256" key="14">
    <source>
        <dbReference type="ARBA" id="ARBA00036634"/>
    </source>
</evidence>
<feature type="transmembrane region" description="Helical" evidence="17">
    <location>
        <begin position="630"/>
        <end position="649"/>
    </location>
</feature>
<keyword evidence="4" id="KW-0109">Calcium transport</keyword>
<reference evidence="19" key="1">
    <citation type="submission" date="2020-03" db="EMBL/GenBank/DDBJ databases">
        <title>Studies in the Genomics of Life Span.</title>
        <authorList>
            <person name="Glass D."/>
        </authorList>
    </citation>
    <scope>NUCLEOTIDE SEQUENCE</scope>
    <source>
        <strain evidence="19">LTLLF</strain>
        <tissue evidence="19">Muscle</tissue>
    </source>
</reference>
<proteinExistence type="predicted"/>
<dbReference type="InterPro" id="IPR005821">
    <property type="entry name" value="Ion_trans_dom"/>
</dbReference>
<evidence type="ECO:0000256" key="12">
    <source>
        <dbReference type="ARBA" id="ARBA00023136"/>
    </source>
</evidence>
<feature type="domain" description="Ion transport" evidence="18">
    <location>
        <begin position="723"/>
        <end position="913"/>
    </location>
</feature>
<feature type="transmembrane region" description="Helical" evidence="17">
    <location>
        <begin position="704"/>
        <end position="725"/>
    </location>
</feature>